<keyword evidence="2" id="KW-1185">Reference proteome</keyword>
<dbReference type="SUPFAM" id="SSF52096">
    <property type="entry name" value="ClpP/crotonase"/>
    <property type="match status" value="1"/>
</dbReference>
<comment type="caution">
    <text evidence="1">The sequence shown here is derived from an EMBL/GenBank/DDBJ whole genome shotgun (WGS) entry which is preliminary data.</text>
</comment>
<proteinExistence type="predicted"/>
<sequence length="226" mass="25445">MLSLTLVACSSTPSSSPRSSVAADGNTLIVDGFISQNTISQIKQFTAQQRFTTLRVNSEDGEPLAALQLGNWIHRNDLDVTVDGVCLRACANYIFTAGNDKHLRPGSIVAWSGGALEDSWTQQYQNYLMPGVRYILENYLDRLYRREARFFERTGVDQRITIYGHHPGSGCSEQQAKNGFYYSVPHLLRMGVTKIYTDAHWSDAFAHYPEQYCKVELSSELEVFTI</sequence>
<organism evidence="1 2">
    <name type="scientific">Aliidiomarina soli</name>
    <dbReference type="NCBI Taxonomy" id="1928574"/>
    <lineage>
        <taxon>Bacteria</taxon>
        <taxon>Pseudomonadati</taxon>
        <taxon>Pseudomonadota</taxon>
        <taxon>Gammaproteobacteria</taxon>
        <taxon>Alteromonadales</taxon>
        <taxon>Idiomarinaceae</taxon>
        <taxon>Aliidiomarina</taxon>
    </lineage>
</organism>
<evidence type="ECO:0000313" key="2">
    <source>
        <dbReference type="Proteomes" id="UP000287823"/>
    </source>
</evidence>
<dbReference type="EMBL" id="PIPO01000001">
    <property type="protein sequence ID" value="RUO34492.1"/>
    <property type="molecule type" value="Genomic_DNA"/>
</dbReference>
<accession>A0A432WL03</accession>
<gene>
    <name evidence="1" type="ORF">CWE14_00315</name>
</gene>
<evidence type="ECO:0000313" key="1">
    <source>
        <dbReference type="EMBL" id="RUO34492.1"/>
    </source>
</evidence>
<reference evidence="1 2" key="1">
    <citation type="journal article" date="2011" name="Front. Microbiol.">
        <title>Genomic signatures of strain selection and enhancement in Bacillus atrophaeus var. globigii, a historical biowarfare simulant.</title>
        <authorList>
            <person name="Gibbons H.S."/>
            <person name="Broomall S.M."/>
            <person name="McNew L.A."/>
            <person name="Daligault H."/>
            <person name="Chapman C."/>
            <person name="Bruce D."/>
            <person name="Karavis M."/>
            <person name="Krepps M."/>
            <person name="McGregor P.A."/>
            <person name="Hong C."/>
            <person name="Park K.H."/>
            <person name="Akmal A."/>
            <person name="Feldman A."/>
            <person name="Lin J.S."/>
            <person name="Chang W.E."/>
            <person name="Higgs B.W."/>
            <person name="Demirev P."/>
            <person name="Lindquist J."/>
            <person name="Liem A."/>
            <person name="Fochler E."/>
            <person name="Read T.D."/>
            <person name="Tapia R."/>
            <person name="Johnson S."/>
            <person name="Bishop-Lilly K.A."/>
            <person name="Detter C."/>
            <person name="Han C."/>
            <person name="Sozhamannan S."/>
            <person name="Rosenzweig C.N."/>
            <person name="Skowronski E.W."/>
        </authorList>
    </citation>
    <scope>NUCLEOTIDE SEQUENCE [LARGE SCALE GENOMIC DNA]</scope>
    <source>
        <strain evidence="1 2">Y4G10-17</strain>
    </source>
</reference>
<dbReference type="InterPro" id="IPR029045">
    <property type="entry name" value="ClpP/crotonase-like_dom_sf"/>
</dbReference>
<dbReference type="Proteomes" id="UP000287823">
    <property type="component" value="Unassembled WGS sequence"/>
</dbReference>
<name>A0A432WL03_9GAMM</name>
<dbReference type="AlphaFoldDB" id="A0A432WL03"/>
<protein>
    <submittedName>
        <fullName evidence="1">Uncharacterized protein</fullName>
    </submittedName>
</protein>